<dbReference type="GO" id="GO:0006310">
    <property type="term" value="P:DNA recombination"/>
    <property type="evidence" value="ECO:0007669"/>
    <property type="project" value="UniProtKB-KW"/>
</dbReference>
<evidence type="ECO:0000256" key="1">
    <source>
        <dbReference type="ARBA" id="ARBA00023172"/>
    </source>
</evidence>
<evidence type="ECO:0000259" key="2">
    <source>
        <dbReference type="PROSITE" id="PS51898"/>
    </source>
</evidence>
<dbReference type="PROSITE" id="PS51898">
    <property type="entry name" value="TYR_RECOMBINASE"/>
    <property type="match status" value="1"/>
</dbReference>
<dbReference type="EMBL" id="QMDW01000033">
    <property type="protein sequence ID" value="RJX47779.1"/>
    <property type="molecule type" value="Genomic_DNA"/>
</dbReference>
<gene>
    <name evidence="3" type="ORF">DP106_14050</name>
</gene>
<organism evidence="3 4">
    <name type="scientific">Halonotius pteroides</name>
    <dbReference type="NCBI Taxonomy" id="268735"/>
    <lineage>
        <taxon>Archaea</taxon>
        <taxon>Methanobacteriati</taxon>
        <taxon>Methanobacteriota</taxon>
        <taxon>Stenosarchaea group</taxon>
        <taxon>Halobacteria</taxon>
        <taxon>Halobacteriales</taxon>
        <taxon>Haloferacaceae</taxon>
        <taxon>Halonotius</taxon>
    </lineage>
</organism>
<dbReference type="Proteomes" id="UP000281564">
    <property type="component" value="Unassembled WGS sequence"/>
</dbReference>
<dbReference type="InterPro" id="IPR002104">
    <property type="entry name" value="Integrase_catalytic"/>
</dbReference>
<protein>
    <submittedName>
        <fullName evidence="3">Site-specific integrase</fullName>
    </submittedName>
</protein>
<dbReference type="GO" id="GO:0003677">
    <property type="term" value="F:DNA binding"/>
    <property type="evidence" value="ECO:0007669"/>
    <property type="project" value="InterPro"/>
</dbReference>
<keyword evidence="1" id="KW-0233">DNA recombination</keyword>
<dbReference type="OrthoDB" id="216982at2157"/>
<dbReference type="SUPFAM" id="SSF56349">
    <property type="entry name" value="DNA breaking-rejoining enzymes"/>
    <property type="match status" value="1"/>
</dbReference>
<dbReference type="AlphaFoldDB" id="A0A3A6Q680"/>
<name>A0A3A6Q680_9EURY</name>
<evidence type="ECO:0000313" key="3">
    <source>
        <dbReference type="EMBL" id="RJX47779.1"/>
    </source>
</evidence>
<comment type="caution">
    <text evidence="3">The sequence shown here is derived from an EMBL/GenBank/DDBJ whole genome shotgun (WGS) entry which is preliminary data.</text>
</comment>
<evidence type="ECO:0000313" key="4">
    <source>
        <dbReference type="Proteomes" id="UP000281564"/>
    </source>
</evidence>
<dbReference type="InterPro" id="IPR011010">
    <property type="entry name" value="DNA_brk_join_enz"/>
</dbReference>
<dbReference type="InterPro" id="IPR013762">
    <property type="entry name" value="Integrase-like_cat_sf"/>
</dbReference>
<dbReference type="RefSeq" id="WP_120086328.1">
    <property type="nucleotide sequence ID" value="NZ_QMDW01000033.1"/>
</dbReference>
<keyword evidence="4" id="KW-1185">Reference proteome</keyword>
<feature type="domain" description="Tyr recombinase" evidence="2">
    <location>
        <begin position="10"/>
        <end position="199"/>
    </location>
</feature>
<proteinExistence type="predicted"/>
<dbReference type="CDD" id="cd00397">
    <property type="entry name" value="DNA_BRE_C"/>
    <property type="match status" value="1"/>
</dbReference>
<sequence length="200" mass="22696">MVRIKDDGGTHTKCLLDPFDEEASQLEAAARDIDWEREIAIQLMVRCGLRVDEIDYPTLDRLRWSSSGDCWLLEVQGKNTKGGGKKTRDAWVPEEVAENIQRFSSERNRDATESTVSVATSSVRRWVKEATEQLADDGHSDRWRSVSSHDLRRSWATYHIVERGVDVRTMMSIGGWSDYSAIEPYLGEATENKIGQSMAD</sequence>
<accession>A0A3A6Q680</accession>
<reference evidence="3 4" key="1">
    <citation type="submission" date="2018-06" db="EMBL/GenBank/DDBJ databases">
        <title>Halonotius sp. F13-13 a new haloarchaeeon isolated from a solar saltern from Isla Cristina, Huelva, Spain.</title>
        <authorList>
            <person name="Duran-Viseras A."/>
            <person name="Sanchez-Porro C."/>
            <person name="Ventosa A."/>
        </authorList>
    </citation>
    <scope>NUCLEOTIDE SEQUENCE [LARGE SCALE GENOMIC DNA]</scope>
    <source>
        <strain evidence="3 4">CECT 7525</strain>
    </source>
</reference>
<dbReference type="Pfam" id="PF00589">
    <property type="entry name" value="Phage_integrase"/>
    <property type="match status" value="1"/>
</dbReference>
<dbReference type="GO" id="GO:0015074">
    <property type="term" value="P:DNA integration"/>
    <property type="evidence" value="ECO:0007669"/>
    <property type="project" value="InterPro"/>
</dbReference>
<dbReference type="Gene3D" id="1.10.443.10">
    <property type="entry name" value="Intergrase catalytic core"/>
    <property type="match status" value="1"/>
</dbReference>